<evidence type="ECO:0000256" key="4">
    <source>
        <dbReference type="ARBA" id="ARBA00022679"/>
    </source>
</evidence>
<proteinExistence type="predicted"/>
<sequence length="279" mass="31875">MRKEDFDLLSKILKERSGLVLSEDKVYLLESRLTPIARKKGMETLDDLINEIRLRRKEDLLSEVTDAMTTNESFFFRDNTPFDLFKEDVLPGLLKSRATSKRLRIWCAAASTGQEPYSLAIILKEMEAQLSGWRIEIVGTDLSQQVLDKAKAGIYSQFEVQRGLPIKLLMKYFTQAGEMWQISENIRNMVTYRPFNLLENFSLLGSFDVIFCRNVLIYFHQDTKGDVLNRLRGQLPDDGTLFLGAAETVLGLTDKFKPVSGKRGMYKTSDFMAQSLKAG</sequence>
<dbReference type="EC" id="2.1.1.80" evidence="2"/>
<dbReference type="PIRSF" id="PIRSF000410">
    <property type="entry name" value="CheR"/>
    <property type="match status" value="1"/>
</dbReference>
<dbReference type="Pfam" id="PF03705">
    <property type="entry name" value="CheR_N"/>
    <property type="match status" value="1"/>
</dbReference>
<dbReference type="Pfam" id="PF01739">
    <property type="entry name" value="CheR"/>
    <property type="match status" value="1"/>
</dbReference>
<evidence type="ECO:0000256" key="3">
    <source>
        <dbReference type="ARBA" id="ARBA00022603"/>
    </source>
</evidence>
<protein>
    <recommendedName>
        <fullName evidence="2">protein-glutamate O-methyltransferase</fullName>
        <ecNumber evidence="2">2.1.1.80</ecNumber>
    </recommendedName>
</protein>
<dbReference type="PANTHER" id="PTHR24422">
    <property type="entry name" value="CHEMOTAXIS PROTEIN METHYLTRANSFERASE"/>
    <property type="match status" value="1"/>
</dbReference>
<dbReference type="SMART" id="SM00138">
    <property type="entry name" value="MeTrc"/>
    <property type="match status" value="1"/>
</dbReference>
<dbReference type="PANTHER" id="PTHR24422:SF21">
    <property type="entry name" value="CHEMOTAXIS PROTEIN METHYLTRANSFERASE 1"/>
    <property type="match status" value="1"/>
</dbReference>
<dbReference type="InterPro" id="IPR000780">
    <property type="entry name" value="CheR_MeTrfase"/>
</dbReference>
<organism evidence="7">
    <name type="scientific">hydrothermal vent metagenome</name>
    <dbReference type="NCBI Taxonomy" id="652676"/>
    <lineage>
        <taxon>unclassified sequences</taxon>
        <taxon>metagenomes</taxon>
        <taxon>ecological metagenomes</taxon>
    </lineage>
</organism>
<comment type="catalytic activity">
    <reaction evidence="1">
        <text>L-glutamyl-[protein] + S-adenosyl-L-methionine = [protein]-L-glutamate 5-O-methyl ester + S-adenosyl-L-homocysteine</text>
        <dbReference type="Rhea" id="RHEA:24452"/>
        <dbReference type="Rhea" id="RHEA-COMP:10208"/>
        <dbReference type="Rhea" id="RHEA-COMP:10311"/>
        <dbReference type="ChEBI" id="CHEBI:29973"/>
        <dbReference type="ChEBI" id="CHEBI:57856"/>
        <dbReference type="ChEBI" id="CHEBI:59789"/>
        <dbReference type="ChEBI" id="CHEBI:82795"/>
        <dbReference type="EC" id="2.1.1.80"/>
    </reaction>
</comment>
<dbReference type="EMBL" id="UOEJ01000046">
    <property type="protein sequence ID" value="VAV93438.1"/>
    <property type="molecule type" value="Genomic_DNA"/>
</dbReference>
<feature type="domain" description="CheR-type methyltransferase" evidence="6">
    <location>
        <begin position="1"/>
        <end position="257"/>
    </location>
</feature>
<dbReference type="GO" id="GO:0032259">
    <property type="term" value="P:methylation"/>
    <property type="evidence" value="ECO:0007669"/>
    <property type="project" value="UniProtKB-KW"/>
</dbReference>
<dbReference type="InterPro" id="IPR026024">
    <property type="entry name" value="Chemotaxis_MeTrfase_CheR"/>
</dbReference>
<accession>A0A3B0RYV7</accession>
<dbReference type="InterPro" id="IPR050903">
    <property type="entry name" value="Bact_Chemotaxis_MeTrfase"/>
</dbReference>
<keyword evidence="3 7" id="KW-0489">Methyltransferase</keyword>
<dbReference type="AlphaFoldDB" id="A0A3B0RYV7"/>
<evidence type="ECO:0000256" key="2">
    <source>
        <dbReference type="ARBA" id="ARBA00012534"/>
    </source>
</evidence>
<keyword evidence="5" id="KW-0949">S-adenosyl-L-methionine</keyword>
<reference evidence="7" key="1">
    <citation type="submission" date="2018-06" db="EMBL/GenBank/DDBJ databases">
        <authorList>
            <person name="Zhirakovskaya E."/>
        </authorList>
    </citation>
    <scope>NUCLEOTIDE SEQUENCE</scope>
</reference>
<dbReference type="Gene3D" id="1.10.155.10">
    <property type="entry name" value="Chemotaxis receptor methyltransferase CheR, N-terminal domain"/>
    <property type="match status" value="1"/>
</dbReference>
<dbReference type="GO" id="GO:0008983">
    <property type="term" value="F:protein-glutamate O-methyltransferase activity"/>
    <property type="evidence" value="ECO:0007669"/>
    <property type="project" value="UniProtKB-EC"/>
</dbReference>
<dbReference type="SUPFAM" id="SSF53335">
    <property type="entry name" value="S-adenosyl-L-methionine-dependent methyltransferases"/>
    <property type="match status" value="1"/>
</dbReference>
<dbReference type="InterPro" id="IPR022641">
    <property type="entry name" value="CheR_N"/>
</dbReference>
<evidence type="ECO:0000259" key="6">
    <source>
        <dbReference type="PROSITE" id="PS50123"/>
    </source>
</evidence>
<dbReference type="PRINTS" id="PR00996">
    <property type="entry name" value="CHERMTFRASE"/>
</dbReference>
<dbReference type="Gene3D" id="3.40.50.150">
    <property type="entry name" value="Vaccinia Virus protein VP39"/>
    <property type="match status" value="1"/>
</dbReference>
<evidence type="ECO:0000256" key="1">
    <source>
        <dbReference type="ARBA" id="ARBA00001541"/>
    </source>
</evidence>
<name>A0A3B0RYV7_9ZZZZ</name>
<evidence type="ECO:0000256" key="5">
    <source>
        <dbReference type="ARBA" id="ARBA00022691"/>
    </source>
</evidence>
<dbReference type="SUPFAM" id="SSF47757">
    <property type="entry name" value="Chemotaxis receptor methyltransferase CheR, N-terminal domain"/>
    <property type="match status" value="1"/>
</dbReference>
<dbReference type="InterPro" id="IPR029063">
    <property type="entry name" value="SAM-dependent_MTases_sf"/>
</dbReference>
<dbReference type="InterPro" id="IPR036804">
    <property type="entry name" value="CheR_N_sf"/>
</dbReference>
<keyword evidence="4 7" id="KW-0808">Transferase</keyword>
<evidence type="ECO:0000313" key="7">
    <source>
        <dbReference type="EMBL" id="VAV93438.1"/>
    </source>
</evidence>
<dbReference type="PROSITE" id="PS50123">
    <property type="entry name" value="CHER"/>
    <property type="match status" value="1"/>
</dbReference>
<gene>
    <name evidence="7" type="ORF">MNBD_ALPHA01-1692</name>
</gene>
<dbReference type="InterPro" id="IPR022642">
    <property type="entry name" value="CheR_C"/>
</dbReference>